<dbReference type="GO" id="GO:0015562">
    <property type="term" value="F:efflux transmembrane transporter activity"/>
    <property type="evidence" value="ECO:0007669"/>
    <property type="project" value="InterPro"/>
</dbReference>
<dbReference type="AlphaFoldDB" id="A0A540WH74"/>
<gene>
    <name evidence="1" type="ORF">FJV41_50285</name>
</gene>
<dbReference type="SUPFAM" id="SSF56954">
    <property type="entry name" value="Outer membrane efflux proteins (OEP)"/>
    <property type="match status" value="1"/>
</dbReference>
<dbReference type="RefSeq" id="WP_281291671.1">
    <property type="nucleotide sequence ID" value="NZ_VIFM01000731.1"/>
</dbReference>
<keyword evidence="2" id="KW-1185">Reference proteome</keyword>
<evidence type="ECO:0000313" key="2">
    <source>
        <dbReference type="Proteomes" id="UP000315369"/>
    </source>
</evidence>
<feature type="non-terminal residue" evidence="1">
    <location>
        <position position="156"/>
    </location>
</feature>
<evidence type="ECO:0000313" key="1">
    <source>
        <dbReference type="EMBL" id="TQF08375.1"/>
    </source>
</evidence>
<reference evidence="1 2" key="1">
    <citation type="submission" date="2019-06" db="EMBL/GenBank/DDBJ databases">
        <authorList>
            <person name="Livingstone P."/>
            <person name="Whitworth D."/>
        </authorList>
    </citation>
    <scope>NUCLEOTIDE SEQUENCE [LARGE SCALE GENOMIC DNA]</scope>
    <source>
        <strain evidence="1 2">AM401</strain>
    </source>
</reference>
<sequence length="156" mass="17289">GMDRFSLSRESMTMQRLALMQEVPNRAKRDAQIAGAQARVARESAALASQRLALRQELSQAWILAQAIEQRDELLAEMLTQNQRLQDTMAVRIAGGSAAAGDLLVARQEALALADRRDDLQRDRARARSALRRWVGTRATEQLQGAPGPLSRTVEQ</sequence>
<feature type="non-terminal residue" evidence="1">
    <location>
        <position position="1"/>
    </location>
</feature>
<protein>
    <submittedName>
        <fullName evidence="1">Heavy metal RND transporter</fullName>
    </submittedName>
</protein>
<proteinExistence type="predicted"/>
<organism evidence="1 2">
    <name type="scientific">Myxococcus llanfairpwllgwyngyllgogerychwyrndrobwllllantysiliogogogochensis</name>
    <dbReference type="NCBI Taxonomy" id="2590453"/>
    <lineage>
        <taxon>Bacteria</taxon>
        <taxon>Pseudomonadati</taxon>
        <taxon>Myxococcota</taxon>
        <taxon>Myxococcia</taxon>
        <taxon>Myxococcales</taxon>
        <taxon>Cystobacterineae</taxon>
        <taxon>Myxococcaceae</taxon>
        <taxon>Myxococcus</taxon>
    </lineage>
</organism>
<accession>A0A540WH74</accession>
<dbReference type="Proteomes" id="UP000315369">
    <property type="component" value="Unassembled WGS sequence"/>
</dbReference>
<comment type="caution">
    <text evidence="1">The sequence shown here is derived from an EMBL/GenBank/DDBJ whole genome shotgun (WGS) entry which is preliminary data.</text>
</comment>
<name>A0A540WH74_9BACT</name>
<dbReference type="Gene3D" id="1.20.1600.10">
    <property type="entry name" value="Outer membrane efflux proteins (OEP)"/>
    <property type="match status" value="1"/>
</dbReference>
<dbReference type="EMBL" id="VIFM01000731">
    <property type="protein sequence ID" value="TQF08375.1"/>
    <property type="molecule type" value="Genomic_DNA"/>
</dbReference>